<accession>A0AAI8YX61</accession>
<gene>
    <name evidence="3" type="ORF">LECACI_7A003626</name>
</gene>
<evidence type="ECO:0000313" key="3">
    <source>
        <dbReference type="EMBL" id="CAK3973113.1"/>
    </source>
</evidence>
<dbReference type="EMBL" id="CAVMBE010000018">
    <property type="protein sequence ID" value="CAK3973113.1"/>
    <property type="molecule type" value="Genomic_DNA"/>
</dbReference>
<dbReference type="InterPro" id="IPR016181">
    <property type="entry name" value="Acyl_CoA_acyltransferase"/>
</dbReference>
<dbReference type="GO" id="GO:0016747">
    <property type="term" value="F:acyltransferase activity, transferring groups other than amino-acyl groups"/>
    <property type="evidence" value="ECO:0007669"/>
    <property type="project" value="InterPro"/>
</dbReference>
<evidence type="ECO:0000313" key="4">
    <source>
        <dbReference type="Proteomes" id="UP001296104"/>
    </source>
</evidence>
<dbReference type="PANTHER" id="PTHR43792:SF1">
    <property type="entry name" value="N-ACETYLTRANSFERASE DOMAIN-CONTAINING PROTEIN"/>
    <property type="match status" value="1"/>
</dbReference>
<evidence type="ECO:0000256" key="1">
    <source>
        <dbReference type="SAM" id="MobiDB-lite"/>
    </source>
</evidence>
<dbReference type="Proteomes" id="UP001296104">
    <property type="component" value="Unassembled WGS sequence"/>
</dbReference>
<feature type="region of interest" description="Disordered" evidence="1">
    <location>
        <begin position="198"/>
        <end position="225"/>
    </location>
</feature>
<sequence>MTTYSKTIQTERLTLRLADPSSDEDCLQIIEIYNDPAASMGGNARVGINTIQEVHAKHAAHGPRPHLCTKVTPNGLFHLIYLKSSPETCIGFIGLSFRREMPYPDLGYALFQDYWGSGYAAEAGREATRFWKEEIGVGEMFIGTLPHNGRSQRTAERIGFVRGGGFGICFGDETTGAVERVDGVAYVLPGMEWEEWDAETGERREIRPTVGTETEEQRKNGLRVG</sequence>
<keyword evidence="4" id="KW-1185">Reference proteome</keyword>
<proteinExistence type="predicted"/>
<organism evidence="3 4">
    <name type="scientific">Lecanosticta acicola</name>
    <dbReference type="NCBI Taxonomy" id="111012"/>
    <lineage>
        <taxon>Eukaryota</taxon>
        <taxon>Fungi</taxon>
        <taxon>Dikarya</taxon>
        <taxon>Ascomycota</taxon>
        <taxon>Pezizomycotina</taxon>
        <taxon>Dothideomycetes</taxon>
        <taxon>Dothideomycetidae</taxon>
        <taxon>Mycosphaerellales</taxon>
        <taxon>Mycosphaerellaceae</taxon>
        <taxon>Lecanosticta</taxon>
    </lineage>
</organism>
<name>A0AAI8YX61_9PEZI</name>
<dbReference type="Pfam" id="PF13302">
    <property type="entry name" value="Acetyltransf_3"/>
    <property type="match status" value="1"/>
</dbReference>
<feature type="domain" description="N-acetyltransferase" evidence="2">
    <location>
        <begin position="13"/>
        <end position="182"/>
    </location>
</feature>
<protein>
    <submittedName>
        <fullName evidence="3">GNAT family N-acetyltransferase</fullName>
    </submittedName>
</protein>
<reference evidence="3" key="1">
    <citation type="submission" date="2023-11" db="EMBL/GenBank/DDBJ databases">
        <authorList>
            <person name="Alioto T."/>
            <person name="Alioto T."/>
            <person name="Gomez Garrido J."/>
        </authorList>
    </citation>
    <scope>NUCLEOTIDE SEQUENCE</scope>
</reference>
<dbReference type="InterPro" id="IPR051531">
    <property type="entry name" value="N-acetyltransferase"/>
</dbReference>
<dbReference type="Gene3D" id="3.40.630.30">
    <property type="match status" value="1"/>
</dbReference>
<evidence type="ECO:0000259" key="2">
    <source>
        <dbReference type="PROSITE" id="PS51186"/>
    </source>
</evidence>
<dbReference type="InterPro" id="IPR000182">
    <property type="entry name" value="GNAT_dom"/>
</dbReference>
<comment type="caution">
    <text evidence="3">The sequence shown here is derived from an EMBL/GenBank/DDBJ whole genome shotgun (WGS) entry which is preliminary data.</text>
</comment>
<dbReference type="AlphaFoldDB" id="A0AAI8YX61"/>
<dbReference type="PANTHER" id="PTHR43792">
    <property type="entry name" value="GNAT FAMILY, PUTATIVE (AFU_ORTHOLOGUE AFUA_3G00765)-RELATED-RELATED"/>
    <property type="match status" value="1"/>
</dbReference>
<dbReference type="SUPFAM" id="SSF55729">
    <property type="entry name" value="Acyl-CoA N-acyltransferases (Nat)"/>
    <property type="match status" value="1"/>
</dbReference>
<dbReference type="PROSITE" id="PS51186">
    <property type="entry name" value="GNAT"/>
    <property type="match status" value="1"/>
</dbReference>